<organism evidence="1 2">
    <name type="scientific">Archangium lansingense</name>
    <dbReference type="NCBI Taxonomy" id="2995310"/>
    <lineage>
        <taxon>Bacteria</taxon>
        <taxon>Pseudomonadati</taxon>
        <taxon>Myxococcota</taxon>
        <taxon>Myxococcia</taxon>
        <taxon>Myxococcales</taxon>
        <taxon>Cystobacterineae</taxon>
        <taxon>Archangiaceae</taxon>
        <taxon>Archangium</taxon>
    </lineage>
</organism>
<dbReference type="Proteomes" id="UP001207654">
    <property type="component" value="Unassembled WGS sequence"/>
</dbReference>
<dbReference type="InterPro" id="IPR036705">
    <property type="entry name" value="Ribosyl_crysJ1_sf"/>
</dbReference>
<keyword evidence="2" id="KW-1185">Reference proteome</keyword>
<gene>
    <name evidence="1" type="ORF">OV287_23000</name>
</gene>
<reference evidence="1 2" key="1">
    <citation type="submission" date="2022-11" db="EMBL/GenBank/DDBJ databases">
        <title>Minimal conservation of predation-associated metabolite biosynthetic gene clusters underscores biosynthetic potential of Myxococcota including descriptions for ten novel species: Archangium lansinium sp. nov., Myxococcus landrumus sp. nov., Nannocystis bai.</title>
        <authorList>
            <person name="Ahearne A."/>
            <person name="Stevens C."/>
            <person name="Phillips K."/>
        </authorList>
    </citation>
    <scope>NUCLEOTIDE SEQUENCE [LARGE SCALE GENOMIC DNA]</scope>
    <source>
        <strain evidence="1 2">MIWBW</strain>
    </source>
</reference>
<comment type="caution">
    <text evidence="1">The sequence shown here is derived from an EMBL/GenBank/DDBJ whole genome shotgun (WGS) entry which is preliminary data.</text>
</comment>
<sequence length="97" mass="10337">MLNTGTPADHCARLERARLSLDGLSVGDAFGERFFVPPTTAASMVEQRTTPLGPWNYTDDTEMALPSGRTGVGHRYRRGGGLGVPVEGDAFTRLAAS</sequence>
<dbReference type="RefSeq" id="WP_267536176.1">
    <property type="nucleotide sequence ID" value="NZ_JAPNKA010000001.1"/>
</dbReference>
<name>A0ABT4A6R8_9BACT</name>
<dbReference type="Gene3D" id="1.10.4080.10">
    <property type="entry name" value="ADP-ribosylation/Crystallin J1"/>
    <property type="match status" value="1"/>
</dbReference>
<protein>
    <submittedName>
        <fullName evidence="1">Uncharacterized protein</fullName>
    </submittedName>
</protein>
<dbReference type="EMBL" id="JAPNKA010000001">
    <property type="protein sequence ID" value="MCY1077342.1"/>
    <property type="molecule type" value="Genomic_DNA"/>
</dbReference>
<proteinExistence type="predicted"/>
<evidence type="ECO:0000313" key="1">
    <source>
        <dbReference type="EMBL" id="MCY1077342.1"/>
    </source>
</evidence>
<evidence type="ECO:0000313" key="2">
    <source>
        <dbReference type="Proteomes" id="UP001207654"/>
    </source>
</evidence>
<accession>A0ABT4A6R8</accession>